<feature type="compositionally biased region" description="Basic residues" evidence="1">
    <location>
        <begin position="1934"/>
        <end position="1950"/>
    </location>
</feature>
<dbReference type="SMART" id="SM00498">
    <property type="entry name" value="FH2"/>
    <property type="match status" value="1"/>
</dbReference>
<feature type="compositionally biased region" description="Pro residues" evidence="1">
    <location>
        <begin position="2002"/>
        <end position="2011"/>
    </location>
</feature>
<feature type="compositionally biased region" description="Basic and acidic residues" evidence="1">
    <location>
        <begin position="2125"/>
        <end position="2139"/>
    </location>
</feature>
<dbReference type="PROSITE" id="PS51444">
    <property type="entry name" value="FH2"/>
    <property type="match status" value="1"/>
</dbReference>
<dbReference type="GeneID" id="100376574"/>
<feature type="region of interest" description="Disordered" evidence="1">
    <location>
        <begin position="1737"/>
        <end position="1768"/>
    </location>
</feature>
<feature type="compositionally biased region" description="Acidic residues" evidence="1">
    <location>
        <begin position="940"/>
        <end position="951"/>
    </location>
</feature>
<feature type="compositionally biased region" description="Acidic residues" evidence="1">
    <location>
        <begin position="1212"/>
        <end position="1243"/>
    </location>
</feature>
<feature type="compositionally biased region" description="Basic and acidic residues" evidence="1">
    <location>
        <begin position="2185"/>
        <end position="2195"/>
    </location>
</feature>
<feature type="compositionally biased region" description="Acidic residues" evidence="1">
    <location>
        <begin position="1282"/>
        <end position="1299"/>
    </location>
</feature>
<feature type="region of interest" description="Disordered" evidence="1">
    <location>
        <begin position="1790"/>
        <end position="2274"/>
    </location>
</feature>
<feature type="compositionally biased region" description="Basic residues" evidence="1">
    <location>
        <begin position="2922"/>
        <end position="2942"/>
    </location>
</feature>
<dbReference type="RefSeq" id="XP_006817418.1">
    <property type="nucleotide sequence ID" value="XM_006817355.1"/>
</dbReference>
<feature type="region of interest" description="Disordered" evidence="1">
    <location>
        <begin position="2398"/>
        <end position="2460"/>
    </location>
</feature>
<feature type="compositionally biased region" description="Low complexity" evidence="1">
    <location>
        <begin position="2157"/>
        <end position="2179"/>
    </location>
</feature>
<feature type="region of interest" description="Disordered" evidence="1">
    <location>
        <begin position="2867"/>
        <end position="2900"/>
    </location>
</feature>
<feature type="compositionally biased region" description="Basic and acidic residues" evidence="1">
    <location>
        <begin position="1820"/>
        <end position="1832"/>
    </location>
</feature>
<feature type="compositionally biased region" description="Polar residues" evidence="1">
    <location>
        <begin position="317"/>
        <end position="330"/>
    </location>
</feature>
<feature type="compositionally biased region" description="Basic and acidic residues" evidence="1">
    <location>
        <begin position="1793"/>
        <end position="1812"/>
    </location>
</feature>
<dbReference type="Gene3D" id="1.20.58.2220">
    <property type="entry name" value="Formin, FH2 domain"/>
    <property type="match status" value="1"/>
</dbReference>
<accession>A0ABM0MBM7</accession>
<feature type="region of interest" description="Disordered" evidence="1">
    <location>
        <begin position="1274"/>
        <end position="1312"/>
    </location>
</feature>
<name>A0ABM0MBM7_SACKO</name>
<feature type="compositionally biased region" description="Low complexity" evidence="1">
    <location>
        <begin position="382"/>
        <end position="397"/>
    </location>
</feature>
<feature type="compositionally biased region" description="Basic and acidic residues" evidence="1">
    <location>
        <begin position="1119"/>
        <end position="1138"/>
    </location>
</feature>
<feature type="compositionally biased region" description="Basic and acidic residues" evidence="1">
    <location>
        <begin position="660"/>
        <end position="674"/>
    </location>
</feature>
<sequence length="2963" mass="335862">MDVHYDDKPGDITRQFHPITLVKTEDKVDEDADWLQLADSVPHECEDVCLPGRLYENSVTEQNGDSTVYNALSLEDMQEEDTIIPCWFLDDDDDNNDDDDDASDILVHSQFGEIQEMSDNGDTDDGDVLSSLLLLFSAELENVDTQQLDYGDTFESDLTNDRLTLGQLDTSLDHSTDESVTEADVSFTVHLPSKKNMQLLIQGDVNSSEANSSLGTETWPVLHVDEDDIVVSSSDSGFHSNSANGSPVWSFSTDVSTLFPIKEEEDTSSIIADTESTLSTLDTVTTGSEGESPLLYQTDCDLPNQSTETKDVDTAPFKNSVQSQEGNTTVSKGERLKILLPSLSVEDNVFASDDDADYADRTKSMSHNLRLNFVSKSCVRLSSSGSSPSTPTGWPSSLFPKNEHEQTFFDKSVERKPDQSKVITDDQKNASILSSEGDQTVNINEGSTANHNLSLNNKSKNKAQKEHNVKHVNTSNIDTPLSPSQRDEHITAIQGVRLHCRKQKLFSESSDEDEEAIKQVLVSKVISPTENIPKILKRKMQCASLAIEDNYETDVLEEWFYDCYEHDFAYHVVADELTFPSVTYQQAKTKAIVLAEEITNEDESDSVQEMFFISHPIQNVFYVIVDKDLTDTVINTHQQSYQKAMLAKSHATSEQAGVTEKPKEKVTPVKESDHEPYISRRRKWEEKEEESEDDIMRFLSRGYTRRRQNVTEGELDDVMRLLTEGYTHDTDTADTDSATDIWDEIKVDEEKRNERPIYDEEEEQVMVYSSEEDSTEQETEPEALTIVNHGDIHKPASHEEYQEDQEYIQDSDTSCDLYKTDDEEESTNAGKDYYAEDSDCSCLETDSEAAFGDDEDDDVMAFLSGGISATRRRQYYKAPPPDEDEDIMKFLSFGTTVQENQVDDHFHAMGDDDGESVPEMIVTKTGDTESDDETLKATSDEESESTSEGTIEMEYEIDRFRDEYDDELPPEDAFIRPVKIAFTQDREDDYEESYEIKDQDGEMFMERLLDTIPEEEEEEDTEEDGKRSEADTAYCSALESLSPDDDDFMVSESGDEDKIKERKSGYLLKSYEEEDVDPMQFLSRGFTGVRSGRFSKTVHEEEEEDDILKLLSQGFSESIPKDVESEDRWEQREVVLHDDADDEEESAAEEEEEEEEEEEMEVEVEEIEAVYKEEEEDDILKLLSQGFSESIPRAVEPEYVWEQGKDLLSDGAMDEDEDEEEEQAEEEEEVEEIEAVHEADEEDDILKLLSQGFSETTSRVVESEYEWGHGREVLSEMKHDDAMDEDEDIQQTEGEEEEEEKGKDEYVYEPEEEDDILKLLSQGFSESIPRVVESEYDDEMDEERAYNDDEELEVEREELERLEIIEDGDRLISVGKHDDKTNELQISEDDKHYFSRPSRVRKQEVHEDYDNDDDILALLSGGIRDFSTDYSSSSYDEEFISDIRPEVVSVEYSEAESVMIEYPEMALYFASEDEVPSVVADEERVELLVLDYTRALPVEYEEELKVDLIEITKEVAEENFEIVHMVYATKDSEMSFVEDESTLLLQMPDPELYITEGPVRELRQESIIEPVGIIENVKLSLVLRKQLCEDEKNCEDVFELLAQGIASEVSVNSKIKEKDKAEVAESIVSLKKTHLVEKAVVRGSVKAAEKLDTEVSETEPGWNEVANKMEETSEMLREMTMPTADVLQSNMTPAMREVLSRFSAEKTNEYPVCNINVPENADTDIDESALAATFKHYKQQRAGSPERDCEPAPIKQTPIGSPSGDGSGFVKVDKDYYNMLSDTYVLASLSHASSDRKSKTDSIAQDKNEIQKKSSSSSTSHEREHKLKKEPEADLPAGPIWPTNKAGGADTTDRMETVTTKDTFNSFSSDSYSESEGSESLVSEYESGSEPFSDEEALNHDQSSNRVYSRKQDYYHNRRPQPVQCSSDVDLSSCKKKYRRRRKHSGHPTHKITATGKITVHSSKSRQKRKHSGYHSKSRECESVDIETDRKSQNSSEKNERQPPPSSPPPSSYQWVDEDYSFSDYTDSENTSTGKSESSYNDDENDIMKLLSMGDSGTPEESTPTKEKLYERFKRHTKTNKDHIDGDAKSRRNHRQRDSPEEIEDDPDKLTASKPKNRSQVNLSSEKEKMNEDVKERDNCSVSSFSSNSSSRDENKSPTPSMISSASTASTESSESSAPVFTKISSKDPRRRPIAESDLEAQLLDPQKESEEGMAKVMDERDQDRRKDSSDMPLSNNKRWMLQMMAKPKNTEEERSDKMDKPLPTRRISQTFQSDMDIMDVIGSVDLDNAGAVHSAHERLQSSTDDSSGKGPVGPSGDVTGFIGQALEGLHGAGSGPSQQGTDKGQSKVEAPKREADERWDELMAATERELKIKNMDFTDLGDSDEEDVLQEIIPVHNGTLCGAPPPPPPPPPFFGGAPPPPPPPPPFLGLTTGDGRIPPPPPPPPPNQSTGGTLSRKSKKTVRLFWKEVRPTPAIQVKKDENTIWGQLETVELDTTKLEHLFESRTKDITLKKKEETNQKKEITCLDTKRSNAINIGMTVLPNIRTIKAAILSMDSMAMNREAIEKVLTMLPTEEEKTKIKEAVLTNPEVPLGTAEQFLLTLASISELSARLNLWLFKLEYESMEQEVAEPLMDLKKGMEELKVNKTFKQILATLLTIGNFLNDSQSKGFQLEYLAKVPEVKDTVRKQTLLYHLCNTVMETFPDTSDLYSEIGPITRCSKVDFDEVAHDLSNMEKRCKESWDHLKAIVKHDSHSELRFKLQDFLADCAERIIVLKTVHRRVINRFNRLLLFLGISRDSAKDYKINEFCKIISEFALEYRTTRERVKEMQKKKANQRERNKTRGKLITDTKNFNKIQKAKDDDDKLKSLLTKSGTAPGDKILENRRKPQGRHHGPDELLMDDTNDEMMELLVKSATAPANRHTPRERKRARQMNRKSLRRTLKSGLTPEESQSLGLTRTEVRV</sequence>
<feature type="compositionally biased region" description="Polar residues" evidence="1">
    <location>
        <begin position="429"/>
        <end position="451"/>
    </location>
</feature>
<protein>
    <submittedName>
        <fullName evidence="4">Uncharacterized protein LOC100376574</fullName>
    </submittedName>
</protein>
<feature type="domain" description="FH2" evidence="2">
    <location>
        <begin position="2452"/>
        <end position="2845"/>
    </location>
</feature>
<dbReference type="Proteomes" id="UP000694865">
    <property type="component" value="Unplaced"/>
</dbReference>
<dbReference type="Pfam" id="PF02181">
    <property type="entry name" value="FH2"/>
    <property type="match status" value="1"/>
</dbReference>
<feature type="compositionally biased region" description="Basic and acidic residues" evidence="1">
    <location>
        <begin position="2828"/>
        <end position="2841"/>
    </location>
</feature>
<dbReference type="InterPro" id="IPR015425">
    <property type="entry name" value="FH2_Formin"/>
</dbReference>
<feature type="region of interest" description="Disordered" evidence="1">
    <location>
        <begin position="2293"/>
        <end position="2362"/>
    </location>
</feature>
<feature type="compositionally biased region" description="Basic and acidic residues" evidence="1">
    <location>
        <begin position="2249"/>
        <end position="2263"/>
    </location>
</feature>
<feature type="compositionally biased region" description="Basic and acidic residues" evidence="1">
    <location>
        <begin position="2063"/>
        <end position="2072"/>
    </location>
</feature>
<evidence type="ECO:0000259" key="2">
    <source>
        <dbReference type="PROSITE" id="PS51444"/>
    </source>
</evidence>
<feature type="compositionally biased region" description="Basic and acidic residues" evidence="1">
    <location>
        <begin position="2206"/>
        <end position="2230"/>
    </location>
</feature>
<feature type="region of interest" description="Disordered" evidence="1">
    <location>
        <begin position="2914"/>
        <end position="2963"/>
    </location>
</feature>
<feature type="compositionally biased region" description="Basic and acidic residues" evidence="1">
    <location>
        <begin position="1977"/>
        <end position="2001"/>
    </location>
</feature>
<dbReference type="InterPro" id="IPR042201">
    <property type="entry name" value="FH2_Formin_sf"/>
</dbReference>
<feature type="region of interest" description="Disordered" evidence="1">
    <location>
        <begin position="2828"/>
        <end position="2853"/>
    </location>
</feature>
<proteinExistence type="predicted"/>
<feature type="region of interest" description="Disordered" evidence="1">
    <location>
        <begin position="281"/>
        <end position="330"/>
    </location>
</feature>
<organism evidence="3 4">
    <name type="scientific">Saccoglossus kowalevskii</name>
    <name type="common">Acorn worm</name>
    <dbReference type="NCBI Taxonomy" id="10224"/>
    <lineage>
        <taxon>Eukaryota</taxon>
        <taxon>Metazoa</taxon>
        <taxon>Hemichordata</taxon>
        <taxon>Enteropneusta</taxon>
        <taxon>Harrimaniidae</taxon>
        <taxon>Saccoglossus</taxon>
    </lineage>
</organism>
<keyword evidence="3" id="KW-1185">Reference proteome</keyword>
<dbReference type="PANTHER" id="PTHR45920">
    <property type="entry name" value="FORMIN HOMOLOGY 2 DOMAIN CONTAINING, ISOFORM I"/>
    <property type="match status" value="1"/>
</dbReference>
<feature type="compositionally biased region" description="Basic and acidic residues" evidence="1">
    <location>
        <begin position="2079"/>
        <end position="2100"/>
    </location>
</feature>
<feature type="compositionally biased region" description="Polar residues" evidence="1">
    <location>
        <begin position="2023"/>
        <end position="2039"/>
    </location>
</feature>
<feature type="compositionally biased region" description="Acidic residues" evidence="1">
    <location>
        <begin position="1012"/>
        <end position="1023"/>
    </location>
</feature>
<dbReference type="SUPFAM" id="SSF101447">
    <property type="entry name" value="Formin homology 2 domain (FH2 domain)"/>
    <property type="match status" value="1"/>
</dbReference>
<feature type="region of interest" description="Disordered" evidence="1">
    <location>
        <begin position="380"/>
        <end position="467"/>
    </location>
</feature>
<feature type="compositionally biased region" description="Pro residues" evidence="1">
    <location>
        <begin position="2404"/>
        <end position="2428"/>
    </location>
</feature>
<feature type="compositionally biased region" description="Acidic residues" evidence="1">
    <location>
        <begin position="1042"/>
        <end position="1055"/>
    </location>
</feature>
<feature type="region of interest" description="Disordered" evidence="1">
    <location>
        <begin position="924"/>
        <end position="951"/>
    </location>
</feature>
<reference evidence="4" key="1">
    <citation type="submission" date="2025-08" db="UniProtKB">
        <authorList>
            <consortium name="RefSeq"/>
        </authorList>
    </citation>
    <scope>IDENTIFICATION</scope>
    <source>
        <tissue evidence="4">Testes</tissue>
    </source>
</reference>
<feature type="region of interest" description="Disordered" evidence="1">
    <location>
        <begin position="1119"/>
        <end position="1163"/>
    </location>
</feature>
<dbReference type="PANTHER" id="PTHR45920:SF4">
    <property type="entry name" value="FORMIN HOMOLOGY 2 DOMAIN CONTAINING, ISOFORM I"/>
    <property type="match status" value="1"/>
</dbReference>
<feature type="compositionally biased region" description="Basic and acidic residues" evidence="1">
    <location>
        <begin position="2345"/>
        <end position="2357"/>
    </location>
</feature>
<feature type="compositionally biased region" description="Low complexity" evidence="1">
    <location>
        <begin position="1866"/>
        <end position="1890"/>
    </location>
</feature>
<feature type="region of interest" description="Disordered" evidence="1">
    <location>
        <begin position="1205"/>
        <end position="1243"/>
    </location>
</feature>
<gene>
    <name evidence="4" type="primary">LOC100376574</name>
</gene>
<feature type="compositionally biased region" description="Pro residues" evidence="1">
    <location>
        <begin position="2438"/>
        <end position="2448"/>
    </location>
</feature>
<evidence type="ECO:0000313" key="3">
    <source>
        <dbReference type="Proteomes" id="UP000694865"/>
    </source>
</evidence>
<feature type="compositionally biased region" description="Basic and acidic residues" evidence="1">
    <location>
        <begin position="401"/>
        <end position="428"/>
    </location>
</feature>
<feature type="compositionally biased region" description="Acidic residues" evidence="1">
    <location>
        <begin position="1139"/>
        <end position="1163"/>
    </location>
</feature>
<feature type="compositionally biased region" description="Low complexity" evidence="1">
    <location>
        <begin position="2141"/>
        <end position="2150"/>
    </location>
</feature>
<evidence type="ECO:0000313" key="4">
    <source>
        <dbReference type="RefSeq" id="XP_006817418.1"/>
    </source>
</evidence>
<evidence type="ECO:0000256" key="1">
    <source>
        <dbReference type="SAM" id="MobiDB-lite"/>
    </source>
</evidence>
<feature type="region of interest" description="Disordered" evidence="1">
    <location>
        <begin position="651"/>
        <end position="674"/>
    </location>
</feature>
<feature type="compositionally biased region" description="Basic residues" evidence="1">
    <location>
        <begin position="1963"/>
        <end position="1976"/>
    </location>
</feature>
<feature type="region of interest" description="Disordered" evidence="1">
    <location>
        <begin position="1012"/>
        <end position="1056"/>
    </location>
</feature>